<protein>
    <submittedName>
        <fullName evidence="2">Uncharacterized protein</fullName>
    </submittedName>
</protein>
<reference evidence="2" key="1">
    <citation type="submission" date="2023-06" db="EMBL/GenBank/DDBJ databases">
        <title>Genome-scale phylogeny and comparative genomics of the fungal order Sordariales.</title>
        <authorList>
            <consortium name="Lawrence Berkeley National Laboratory"/>
            <person name="Hensen N."/>
            <person name="Bonometti L."/>
            <person name="Westerberg I."/>
            <person name="Brannstrom I.O."/>
            <person name="Guillou S."/>
            <person name="Cros-Aarteil S."/>
            <person name="Calhoun S."/>
            <person name="Haridas S."/>
            <person name="Kuo A."/>
            <person name="Mondo S."/>
            <person name="Pangilinan J."/>
            <person name="Riley R."/>
            <person name="LaButti K."/>
            <person name="Andreopoulos B."/>
            <person name="Lipzen A."/>
            <person name="Chen C."/>
            <person name="Yanf M."/>
            <person name="Daum C."/>
            <person name="Ng V."/>
            <person name="Clum A."/>
            <person name="Steindorff A."/>
            <person name="Ohm R."/>
            <person name="Martin F."/>
            <person name="Silar P."/>
            <person name="Natvig D."/>
            <person name="Lalanne C."/>
            <person name="Gautier V."/>
            <person name="Ament-velasquez S.L."/>
            <person name="Kruys A."/>
            <person name="Hutchinson M.I."/>
            <person name="Powell A.J."/>
            <person name="Barry K."/>
            <person name="Miller A.N."/>
            <person name="Grigoriev I.V."/>
            <person name="Debuchy R."/>
            <person name="Gladieux P."/>
            <person name="Thoren M.H."/>
            <person name="Johannesson H."/>
        </authorList>
    </citation>
    <scope>NUCLEOTIDE SEQUENCE</scope>
    <source>
        <strain evidence="2">SMH3187-1</strain>
    </source>
</reference>
<name>A0AA40FBT2_9PEZI</name>
<proteinExistence type="predicted"/>
<dbReference type="InterPro" id="IPR038765">
    <property type="entry name" value="Papain-like_cys_pep_sf"/>
</dbReference>
<feature type="compositionally biased region" description="Low complexity" evidence="1">
    <location>
        <begin position="1"/>
        <end position="20"/>
    </location>
</feature>
<feature type="compositionally biased region" description="Low complexity" evidence="1">
    <location>
        <begin position="498"/>
        <end position="515"/>
    </location>
</feature>
<evidence type="ECO:0000256" key="1">
    <source>
        <dbReference type="SAM" id="MobiDB-lite"/>
    </source>
</evidence>
<accession>A0AA40FBT2</accession>
<gene>
    <name evidence="2" type="ORF">B0T18DRAFT_386297</name>
</gene>
<organism evidence="2 3">
    <name type="scientific">Schizothecium vesticola</name>
    <dbReference type="NCBI Taxonomy" id="314040"/>
    <lineage>
        <taxon>Eukaryota</taxon>
        <taxon>Fungi</taxon>
        <taxon>Dikarya</taxon>
        <taxon>Ascomycota</taxon>
        <taxon>Pezizomycotina</taxon>
        <taxon>Sordariomycetes</taxon>
        <taxon>Sordariomycetidae</taxon>
        <taxon>Sordariales</taxon>
        <taxon>Schizotheciaceae</taxon>
        <taxon>Schizothecium</taxon>
    </lineage>
</organism>
<dbReference type="EMBL" id="JAUKUD010000001">
    <property type="protein sequence ID" value="KAK0754416.1"/>
    <property type="molecule type" value="Genomic_DNA"/>
</dbReference>
<feature type="compositionally biased region" description="Pro residues" evidence="1">
    <location>
        <begin position="413"/>
        <end position="423"/>
    </location>
</feature>
<keyword evidence="3" id="KW-1185">Reference proteome</keyword>
<feature type="region of interest" description="Disordered" evidence="1">
    <location>
        <begin position="319"/>
        <end position="515"/>
    </location>
</feature>
<feature type="region of interest" description="Disordered" evidence="1">
    <location>
        <begin position="1"/>
        <end position="21"/>
    </location>
</feature>
<dbReference type="SUPFAM" id="SSF54001">
    <property type="entry name" value="Cysteine proteinases"/>
    <property type="match status" value="1"/>
</dbReference>
<evidence type="ECO:0000313" key="3">
    <source>
        <dbReference type="Proteomes" id="UP001172155"/>
    </source>
</evidence>
<comment type="caution">
    <text evidence="2">The sequence shown here is derived from an EMBL/GenBank/DDBJ whole genome shotgun (WGS) entry which is preliminary data.</text>
</comment>
<sequence length="562" mass="60857">MAAKPVTAAAPGTTAPAPDTSIHQWFPRVENRGTVSLPGHLVAEQGPGIDKQDLHPTFPLDWARLSADARRSGHPKAIRDHYARVKFGPIDGHIDLIVSANGDGYPLDAFRDLAACNNCLTQDGAFLGSIADKKWWIAPAAYVLRLEQQGHDPDTTATNHIGDQRIFGVGEIYGARSGDRASFQAAQVTLHLVQSGAEEASHFSLLVHHVPSGNTWYMDSAGTSKDRKTRSNLANAEFQLWLQNSGLPKGSTKNPRAKHQNCVVPLQDSDWTCGLHSIINALVFVRFGVFGWDKVEAWNQINGKDTKVMRALKTSLHHSLGVKFPPTRKKNKPKSSPPAKTRAQTAPKPAPAPKRPQPTKPTTPSKPTNRPATRSKTPPIGHDYLTLRLATLPSDTGTDAPAPGMPRSRPPKRPSTPQAPVPTGPSKRKRPTEPDDSDTPTPGTRQSTRSASKRPRTEETVTPAAKRQRTEEAVTPASKRRRTKKAVTPVIDDDDDGTSTSTLSTPTSSARQSARSLLRGQAAMDRVVDFMGAMTSFEEEEAEAVGSAAARVARMLVVFSSL</sequence>
<evidence type="ECO:0000313" key="2">
    <source>
        <dbReference type="EMBL" id="KAK0754416.1"/>
    </source>
</evidence>
<feature type="compositionally biased region" description="Pro residues" evidence="1">
    <location>
        <begin position="348"/>
        <end position="361"/>
    </location>
</feature>
<dbReference type="AlphaFoldDB" id="A0AA40FBT2"/>
<dbReference type="Proteomes" id="UP001172155">
    <property type="component" value="Unassembled WGS sequence"/>
</dbReference>
<feature type="compositionally biased region" description="Low complexity" evidence="1">
    <location>
        <begin position="337"/>
        <end position="347"/>
    </location>
</feature>